<feature type="domain" description="O-acyltransferase WSD1-like N-terminal" evidence="7">
    <location>
        <begin position="13"/>
        <end position="169"/>
    </location>
</feature>
<dbReference type="GO" id="GO:0005886">
    <property type="term" value="C:plasma membrane"/>
    <property type="evidence" value="ECO:0007669"/>
    <property type="project" value="TreeGrafter"/>
</dbReference>
<dbReference type="Pfam" id="PF03007">
    <property type="entry name" value="WS_DGAT_cat"/>
    <property type="match status" value="1"/>
</dbReference>
<evidence type="ECO:0000256" key="4">
    <source>
        <dbReference type="ARBA" id="ARBA00022679"/>
    </source>
</evidence>
<evidence type="ECO:0000256" key="6">
    <source>
        <dbReference type="ARBA" id="ARBA00048109"/>
    </source>
</evidence>
<dbReference type="InterPro" id="IPR004255">
    <property type="entry name" value="O-acyltransferase_WSD1_N"/>
</dbReference>
<evidence type="ECO:0000313" key="9">
    <source>
        <dbReference type="Proteomes" id="UP000708208"/>
    </source>
</evidence>
<keyword evidence="9" id="KW-1185">Reference proteome</keyword>
<evidence type="ECO:0000313" key="8">
    <source>
        <dbReference type="EMBL" id="CAG7729831.1"/>
    </source>
</evidence>
<keyword evidence="4" id="KW-0808">Transferase</keyword>
<accession>A0A8J2PAQ7</accession>
<comment type="pathway">
    <text evidence="1">Glycerolipid metabolism; triacylglycerol biosynthesis.</text>
</comment>
<name>A0A8J2PAQ7_9HEXA</name>
<dbReference type="GO" id="GO:0004144">
    <property type="term" value="F:diacylglycerol O-acyltransferase activity"/>
    <property type="evidence" value="ECO:0007669"/>
    <property type="project" value="UniProtKB-EC"/>
</dbReference>
<dbReference type="Proteomes" id="UP000708208">
    <property type="component" value="Unassembled WGS sequence"/>
</dbReference>
<evidence type="ECO:0000256" key="2">
    <source>
        <dbReference type="ARBA" id="ARBA00005189"/>
    </source>
</evidence>
<gene>
    <name evidence="8" type="ORF">AFUS01_LOCUS18523</name>
</gene>
<dbReference type="GO" id="GO:0019432">
    <property type="term" value="P:triglyceride biosynthetic process"/>
    <property type="evidence" value="ECO:0007669"/>
    <property type="project" value="TreeGrafter"/>
</dbReference>
<organism evidence="8 9">
    <name type="scientific">Allacma fusca</name>
    <dbReference type="NCBI Taxonomy" id="39272"/>
    <lineage>
        <taxon>Eukaryota</taxon>
        <taxon>Metazoa</taxon>
        <taxon>Ecdysozoa</taxon>
        <taxon>Arthropoda</taxon>
        <taxon>Hexapoda</taxon>
        <taxon>Collembola</taxon>
        <taxon>Symphypleona</taxon>
        <taxon>Sminthuridae</taxon>
        <taxon>Allacma</taxon>
    </lineage>
</organism>
<evidence type="ECO:0000256" key="1">
    <source>
        <dbReference type="ARBA" id="ARBA00004771"/>
    </source>
</evidence>
<dbReference type="PANTHER" id="PTHR31650">
    <property type="entry name" value="O-ACYLTRANSFERASE (WSD1-LIKE) FAMILY PROTEIN"/>
    <property type="match status" value="1"/>
</dbReference>
<dbReference type="InterPro" id="IPR045034">
    <property type="entry name" value="O-acyltransferase_WSD1-like"/>
</dbReference>
<dbReference type="OrthoDB" id="619536at2759"/>
<comment type="catalytic activity">
    <reaction evidence="6">
        <text>an acyl-CoA + a 1,2-diacyl-sn-glycerol = a triacyl-sn-glycerol + CoA</text>
        <dbReference type="Rhea" id="RHEA:10868"/>
        <dbReference type="ChEBI" id="CHEBI:17815"/>
        <dbReference type="ChEBI" id="CHEBI:57287"/>
        <dbReference type="ChEBI" id="CHEBI:58342"/>
        <dbReference type="ChEBI" id="CHEBI:64615"/>
        <dbReference type="EC" id="2.3.1.20"/>
    </reaction>
</comment>
<sequence>MLPPLKNIFWQDSAEDSSRPLNICIWGMLESQIHVKCLEDLIEKVIKYQNNKNILHFPEMQQYVISFGGYTFWKWDKNFQVKNHYRFLNPEPSSLEWTELDLRKALSQLSSSPFKKDQSPWEAIVIRNYRLGPNSIGSVIILRCHHVLGDGYSFLKMFLEQVCQGEHKPVIVPQLVHKEPSLGMILSFPLRCIYDLTQFTSNLPYDRNAWKIPFGQLKREYYTLWSPDLNVGDIKGIKNSLNVSFQAVIISAIGAGLQKLFPSGGKPIPGEITAFVPLPLPNRPEKRGFEYHASGVFVKIPLNETDPARRLVRSSNSLKKAAKMVSMSQLKIASLAGRIPFLSSMSDCVKTSGETVQSLSIFPGIDGNLFIQGHRILSAGFSINPSSRGNSGVAISSLSSFGHVKIVVTIDQGLIPLERISGFEEGVRDEIQALMLMADKNKDTVVKIN</sequence>
<protein>
    <recommendedName>
        <fullName evidence="3">diacylglycerol O-acyltransferase</fullName>
        <ecNumber evidence="3">2.3.1.20</ecNumber>
    </recommendedName>
</protein>
<evidence type="ECO:0000256" key="3">
    <source>
        <dbReference type="ARBA" id="ARBA00013244"/>
    </source>
</evidence>
<keyword evidence="5" id="KW-0012">Acyltransferase</keyword>
<evidence type="ECO:0000256" key="5">
    <source>
        <dbReference type="ARBA" id="ARBA00023315"/>
    </source>
</evidence>
<comment type="pathway">
    <text evidence="2">Lipid metabolism.</text>
</comment>
<dbReference type="PANTHER" id="PTHR31650:SF1">
    <property type="entry name" value="WAX ESTER SYNTHASE_DIACYLGLYCEROL ACYLTRANSFERASE 4-RELATED"/>
    <property type="match status" value="1"/>
</dbReference>
<evidence type="ECO:0000259" key="7">
    <source>
        <dbReference type="Pfam" id="PF03007"/>
    </source>
</evidence>
<comment type="caution">
    <text evidence="8">The sequence shown here is derived from an EMBL/GenBank/DDBJ whole genome shotgun (WGS) entry which is preliminary data.</text>
</comment>
<proteinExistence type="predicted"/>
<dbReference type="AlphaFoldDB" id="A0A8J2PAQ7"/>
<reference evidence="8" key="1">
    <citation type="submission" date="2021-06" db="EMBL/GenBank/DDBJ databases">
        <authorList>
            <person name="Hodson N. C."/>
            <person name="Mongue J. A."/>
            <person name="Jaron S. K."/>
        </authorList>
    </citation>
    <scope>NUCLEOTIDE SEQUENCE</scope>
</reference>
<dbReference type="EMBL" id="CAJVCH010184924">
    <property type="protein sequence ID" value="CAG7729831.1"/>
    <property type="molecule type" value="Genomic_DNA"/>
</dbReference>
<dbReference type="EC" id="2.3.1.20" evidence="3"/>